<sequence length="75" mass="8373">MPNQLSCSDKQKDTEVIQVPARPRGSPNLHLTVCPTIFSTSVHQQVHSFPLPVLPTLIISNHENLRCACDRVLSR</sequence>
<protein>
    <submittedName>
        <fullName evidence="1">Uncharacterized protein</fullName>
    </submittedName>
</protein>
<dbReference type="EMBL" id="SUNJ01004418">
    <property type="protein sequence ID" value="TPP64446.1"/>
    <property type="molecule type" value="Genomic_DNA"/>
</dbReference>
<accession>A0A504YVW8</accession>
<evidence type="ECO:0000313" key="1">
    <source>
        <dbReference type="EMBL" id="TPP64446.1"/>
    </source>
</evidence>
<gene>
    <name evidence="1" type="ORF">FGIG_03184</name>
</gene>
<proteinExistence type="predicted"/>
<name>A0A504YVW8_FASGI</name>
<keyword evidence="2" id="KW-1185">Reference proteome</keyword>
<dbReference type="Proteomes" id="UP000316759">
    <property type="component" value="Unassembled WGS sequence"/>
</dbReference>
<organism evidence="1 2">
    <name type="scientific">Fasciola gigantica</name>
    <name type="common">Giant liver fluke</name>
    <dbReference type="NCBI Taxonomy" id="46835"/>
    <lineage>
        <taxon>Eukaryota</taxon>
        <taxon>Metazoa</taxon>
        <taxon>Spiralia</taxon>
        <taxon>Lophotrochozoa</taxon>
        <taxon>Platyhelminthes</taxon>
        <taxon>Trematoda</taxon>
        <taxon>Digenea</taxon>
        <taxon>Plagiorchiida</taxon>
        <taxon>Echinostomata</taxon>
        <taxon>Echinostomatoidea</taxon>
        <taxon>Fasciolidae</taxon>
        <taxon>Fasciola</taxon>
    </lineage>
</organism>
<evidence type="ECO:0000313" key="2">
    <source>
        <dbReference type="Proteomes" id="UP000316759"/>
    </source>
</evidence>
<reference evidence="1 2" key="1">
    <citation type="submission" date="2019-04" db="EMBL/GenBank/DDBJ databases">
        <title>Annotation for the trematode Fasciola gigantica.</title>
        <authorList>
            <person name="Choi Y.-J."/>
        </authorList>
    </citation>
    <scope>NUCLEOTIDE SEQUENCE [LARGE SCALE GENOMIC DNA]</scope>
    <source>
        <strain evidence="1">Uganda_cow_1</strain>
    </source>
</reference>
<comment type="caution">
    <text evidence="1">The sequence shown here is derived from an EMBL/GenBank/DDBJ whole genome shotgun (WGS) entry which is preliminary data.</text>
</comment>
<dbReference type="AlphaFoldDB" id="A0A504YVW8"/>